<feature type="transmembrane region" description="Helical" evidence="6">
    <location>
        <begin position="136"/>
        <end position="160"/>
    </location>
</feature>
<evidence type="ECO:0000259" key="7">
    <source>
        <dbReference type="PROSITE" id="PS51935"/>
    </source>
</evidence>
<evidence type="ECO:0000256" key="4">
    <source>
        <dbReference type="ARBA" id="ARBA00022807"/>
    </source>
</evidence>
<dbReference type="PROSITE" id="PS51935">
    <property type="entry name" value="NLPC_P60"/>
    <property type="match status" value="1"/>
</dbReference>
<keyword evidence="2" id="KW-0645">Protease</keyword>
<reference evidence="8 9" key="1">
    <citation type="submission" date="2015-04" db="EMBL/GenBank/DDBJ databases">
        <title>Draft genome sequence of bacteremic isolate Catabacter hongkongensis type strain HKU16T.</title>
        <authorList>
            <person name="Lau S.K."/>
            <person name="Teng J.L."/>
            <person name="Huang Y."/>
            <person name="Curreem S.O."/>
            <person name="Tsui S.K."/>
            <person name="Woo P.C."/>
        </authorList>
    </citation>
    <scope>NUCLEOTIDE SEQUENCE [LARGE SCALE GENOMIC DNA]</scope>
    <source>
        <strain evidence="8 9">HKU16</strain>
    </source>
</reference>
<protein>
    <submittedName>
        <fullName evidence="8">Putative secreted protein</fullName>
    </submittedName>
</protein>
<evidence type="ECO:0000256" key="6">
    <source>
        <dbReference type="SAM" id="Phobius"/>
    </source>
</evidence>
<keyword evidence="6" id="KW-0812">Transmembrane</keyword>
<dbReference type="InterPro" id="IPR038765">
    <property type="entry name" value="Papain-like_cys_pep_sf"/>
</dbReference>
<sequence>MRNTQAALSLVKKKMAMAHYDSSPEQAVGKELFEDTKATANAVGGVARDIISRRVGMPLNERGRRPAAYNSPPSVSSNTGKAAEMVRRERAKNAVVRETKKAAVKTAKNTAKKTVKKVVRSGAGTMRKGVSIALKMPFVGLPILIAVLLVAIIALITMAISSSPTGIFFSDNEKNPNQVKSIVEQVNNEWYRELAARHREYETQGYTVDVSYGADIGDEGGRVDNWVDCLALYAVISNDSSNAPIGFSDGDIQEIRNLYFKMNPINVTIWTEEPEPAATGAQRSVRALASHTPLPQASMHAELNVTNLRYIQMLDEYNLSEEQKEMLQFLVSSENAPLWRKLGVDYFGMTDADIGNISDIVKNLPKGTLGGDIVEAAFTRIGDPYSMELRGQGNYIDCSGLTQWAYAQVGIELPATAADQAKYCVDNEKVIDEIQLQAGDLIFWSYPNSSRVKKRFMAIGHVAVYVGDGMMIEAAPSAGGVVYREVSVQGTPFMYGRPYV</sequence>
<dbReference type="PANTHER" id="PTHR47359:SF3">
    <property type="entry name" value="NLP_P60 DOMAIN-CONTAINING PROTEIN-RELATED"/>
    <property type="match status" value="1"/>
</dbReference>
<dbReference type="InterPro" id="IPR000064">
    <property type="entry name" value="NLP_P60_dom"/>
</dbReference>
<dbReference type="SUPFAM" id="SSF54001">
    <property type="entry name" value="Cysteine proteinases"/>
    <property type="match status" value="1"/>
</dbReference>
<keyword evidence="4" id="KW-0788">Thiol protease</keyword>
<comment type="similarity">
    <text evidence="1">Belongs to the peptidase C40 family.</text>
</comment>
<evidence type="ECO:0000256" key="3">
    <source>
        <dbReference type="ARBA" id="ARBA00022801"/>
    </source>
</evidence>
<feature type="domain" description="NlpC/P60" evidence="7">
    <location>
        <begin position="367"/>
        <end position="500"/>
    </location>
</feature>
<name>A0A0M2NCN9_9FIRM</name>
<comment type="caution">
    <text evidence="8">The sequence shown here is derived from an EMBL/GenBank/DDBJ whole genome shotgun (WGS) entry which is preliminary data.</text>
</comment>
<gene>
    <name evidence="8" type="ORF">CHK_2604</name>
</gene>
<evidence type="ECO:0000256" key="1">
    <source>
        <dbReference type="ARBA" id="ARBA00007074"/>
    </source>
</evidence>
<accession>A0A0M2NCN9</accession>
<evidence type="ECO:0000256" key="5">
    <source>
        <dbReference type="SAM" id="MobiDB-lite"/>
    </source>
</evidence>
<keyword evidence="6" id="KW-1133">Transmembrane helix</keyword>
<dbReference type="Proteomes" id="UP000034076">
    <property type="component" value="Unassembled WGS sequence"/>
</dbReference>
<dbReference type="AlphaFoldDB" id="A0A0M2NCN9"/>
<dbReference type="Pfam" id="PF00877">
    <property type="entry name" value="NLPC_P60"/>
    <property type="match status" value="1"/>
</dbReference>
<evidence type="ECO:0000313" key="9">
    <source>
        <dbReference type="Proteomes" id="UP000034076"/>
    </source>
</evidence>
<keyword evidence="9" id="KW-1185">Reference proteome</keyword>
<dbReference type="STRING" id="270498.CHK_2604"/>
<feature type="region of interest" description="Disordered" evidence="5">
    <location>
        <begin position="61"/>
        <end position="87"/>
    </location>
</feature>
<dbReference type="GO" id="GO:0008234">
    <property type="term" value="F:cysteine-type peptidase activity"/>
    <property type="evidence" value="ECO:0007669"/>
    <property type="project" value="UniProtKB-KW"/>
</dbReference>
<dbReference type="InterPro" id="IPR051794">
    <property type="entry name" value="PG_Endopeptidase_C40"/>
</dbReference>
<feature type="compositionally biased region" description="Polar residues" evidence="5">
    <location>
        <begin position="71"/>
        <end position="80"/>
    </location>
</feature>
<evidence type="ECO:0000256" key="2">
    <source>
        <dbReference type="ARBA" id="ARBA00022670"/>
    </source>
</evidence>
<organism evidence="8 9">
    <name type="scientific">Christensenella hongkongensis</name>
    <dbReference type="NCBI Taxonomy" id="270498"/>
    <lineage>
        <taxon>Bacteria</taxon>
        <taxon>Bacillati</taxon>
        <taxon>Bacillota</taxon>
        <taxon>Clostridia</taxon>
        <taxon>Christensenellales</taxon>
        <taxon>Christensenellaceae</taxon>
        <taxon>Christensenella</taxon>
    </lineage>
</organism>
<dbReference type="Gene3D" id="3.90.1720.10">
    <property type="entry name" value="endopeptidase domain like (from Nostoc punctiforme)"/>
    <property type="match status" value="1"/>
</dbReference>
<proteinExistence type="inferred from homology"/>
<dbReference type="EMBL" id="LAYJ01000115">
    <property type="protein sequence ID" value="KKI49988.1"/>
    <property type="molecule type" value="Genomic_DNA"/>
</dbReference>
<dbReference type="GO" id="GO:0006508">
    <property type="term" value="P:proteolysis"/>
    <property type="evidence" value="ECO:0007669"/>
    <property type="project" value="UniProtKB-KW"/>
</dbReference>
<keyword evidence="3" id="KW-0378">Hydrolase</keyword>
<evidence type="ECO:0000313" key="8">
    <source>
        <dbReference type="EMBL" id="KKI49988.1"/>
    </source>
</evidence>
<dbReference type="PANTHER" id="PTHR47359">
    <property type="entry name" value="PEPTIDOGLYCAN DL-ENDOPEPTIDASE CWLO"/>
    <property type="match status" value="1"/>
</dbReference>
<keyword evidence="6" id="KW-0472">Membrane</keyword>